<evidence type="ECO:0000313" key="3">
    <source>
        <dbReference type="Proteomes" id="UP001603857"/>
    </source>
</evidence>
<evidence type="ECO:0000256" key="1">
    <source>
        <dbReference type="SAM" id="MobiDB-lite"/>
    </source>
</evidence>
<accession>A0ABD1L4H0</accession>
<reference evidence="2 3" key="1">
    <citation type="submission" date="2024-08" db="EMBL/GenBank/DDBJ databases">
        <title>Insights into the chromosomal genome structure of Flemingia macrophylla.</title>
        <authorList>
            <person name="Ding Y."/>
            <person name="Zhao Y."/>
            <person name="Bi W."/>
            <person name="Wu M."/>
            <person name="Zhao G."/>
            <person name="Gong Y."/>
            <person name="Li W."/>
            <person name="Zhang P."/>
        </authorList>
    </citation>
    <scope>NUCLEOTIDE SEQUENCE [LARGE SCALE GENOMIC DNA]</scope>
    <source>
        <strain evidence="2">DYQJB</strain>
        <tissue evidence="2">Leaf</tissue>
    </source>
</reference>
<dbReference type="Proteomes" id="UP001603857">
    <property type="component" value="Unassembled WGS sequence"/>
</dbReference>
<feature type="region of interest" description="Disordered" evidence="1">
    <location>
        <begin position="1"/>
        <end position="84"/>
    </location>
</feature>
<sequence>MMEPLQTRKRLLSLENAGSPSSVKVGRRRSSSPSCRQPSRKARAALLLSFSSSPSRKEEDDPTEGVRQRQWRTERGSGTAEEEEVLEDRLLEEANEDNSLNVGLEKENESIEVSSAIRDEDLEIEEFQLESNDDIGSTSEDVTPNMFDFDGIDFNEYYND</sequence>
<feature type="compositionally biased region" description="Low complexity" evidence="1">
    <location>
        <begin position="44"/>
        <end position="54"/>
    </location>
</feature>
<proteinExistence type="predicted"/>
<dbReference type="AlphaFoldDB" id="A0ABD1L4H0"/>
<comment type="caution">
    <text evidence="2">The sequence shown here is derived from an EMBL/GenBank/DDBJ whole genome shotgun (WGS) entry which is preliminary data.</text>
</comment>
<dbReference type="EMBL" id="JBGMDY010000011">
    <property type="protein sequence ID" value="KAL2318248.1"/>
    <property type="molecule type" value="Genomic_DNA"/>
</dbReference>
<evidence type="ECO:0000313" key="2">
    <source>
        <dbReference type="EMBL" id="KAL2318248.1"/>
    </source>
</evidence>
<keyword evidence="3" id="KW-1185">Reference proteome</keyword>
<name>A0ABD1L4H0_9FABA</name>
<protein>
    <submittedName>
        <fullName evidence="2">Uncharacterized protein</fullName>
    </submittedName>
</protein>
<organism evidence="2 3">
    <name type="scientific">Flemingia macrophylla</name>
    <dbReference type="NCBI Taxonomy" id="520843"/>
    <lineage>
        <taxon>Eukaryota</taxon>
        <taxon>Viridiplantae</taxon>
        <taxon>Streptophyta</taxon>
        <taxon>Embryophyta</taxon>
        <taxon>Tracheophyta</taxon>
        <taxon>Spermatophyta</taxon>
        <taxon>Magnoliopsida</taxon>
        <taxon>eudicotyledons</taxon>
        <taxon>Gunneridae</taxon>
        <taxon>Pentapetalae</taxon>
        <taxon>rosids</taxon>
        <taxon>fabids</taxon>
        <taxon>Fabales</taxon>
        <taxon>Fabaceae</taxon>
        <taxon>Papilionoideae</taxon>
        <taxon>50 kb inversion clade</taxon>
        <taxon>NPAAA clade</taxon>
        <taxon>indigoferoid/millettioid clade</taxon>
        <taxon>Phaseoleae</taxon>
        <taxon>Flemingia</taxon>
    </lineage>
</organism>
<feature type="compositionally biased region" description="Basic and acidic residues" evidence="1">
    <location>
        <begin position="55"/>
        <end position="75"/>
    </location>
</feature>
<gene>
    <name evidence="2" type="ORF">Fmac_032124</name>
</gene>